<dbReference type="Proteomes" id="UP000004810">
    <property type="component" value="Unassembled WGS sequence"/>
</dbReference>
<sequence length="141" mass="16788">MSNFLQRLYYIKVCLKSLRNFLQILRNGNFIVYDSPYSEKLRSFMKRIKKPKIDDENLRKLLAQMTNQASLTYKLLDVSASKLNVNVNKFEMQFSCAWNCESDEIIEKSIDDIPNRNKFWNEETEGDKIVIRMNEMNDIFP</sequence>
<name>J9EVI9_WUCBA</name>
<evidence type="ECO:0000313" key="1">
    <source>
        <dbReference type="EMBL" id="EJW81157.1"/>
    </source>
</evidence>
<reference evidence="2" key="1">
    <citation type="submission" date="2012-08" db="EMBL/GenBank/DDBJ databases">
        <title>The Genome Sequence of Wuchereria bancrofti.</title>
        <authorList>
            <person name="Nutman T.B."/>
            <person name="Fink D.L."/>
            <person name="Russ C."/>
            <person name="Young S."/>
            <person name="Zeng Q."/>
            <person name="Koehrsen M."/>
            <person name="Alvarado L."/>
            <person name="Berlin A."/>
            <person name="Chapman S.B."/>
            <person name="Chen Z."/>
            <person name="Freedman E."/>
            <person name="Gellesch M."/>
            <person name="Goldberg J."/>
            <person name="Griggs A."/>
            <person name="Gujja S."/>
            <person name="Heilman E.R."/>
            <person name="Heiman D."/>
            <person name="Hepburn T."/>
            <person name="Howarth C."/>
            <person name="Jen D."/>
            <person name="Larson L."/>
            <person name="Lewis B."/>
            <person name="Mehta T."/>
            <person name="Park D."/>
            <person name="Pearson M."/>
            <person name="Roberts A."/>
            <person name="Saif S."/>
            <person name="Shea T."/>
            <person name="Shenoy N."/>
            <person name="Sisk P."/>
            <person name="Stolte C."/>
            <person name="Sykes S."/>
            <person name="Walk T."/>
            <person name="White J."/>
            <person name="Yandava C."/>
            <person name="Haas B."/>
            <person name="Henn M.R."/>
            <person name="Nusbaum C."/>
            <person name="Birren B."/>
        </authorList>
    </citation>
    <scope>NUCLEOTIDE SEQUENCE [LARGE SCALE GENOMIC DNA]</scope>
    <source>
        <strain evidence="2">NA</strain>
    </source>
</reference>
<proteinExistence type="predicted"/>
<protein>
    <submittedName>
        <fullName evidence="1">Uncharacterized protein</fullName>
    </submittedName>
</protein>
<comment type="caution">
    <text evidence="1">The sequence shown here is derived from an EMBL/GenBank/DDBJ whole genome shotgun (WGS) entry which is preliminary data.</text>
</comment>
<gene>
    <name evidence="1" type="ORF">WUBG_07932</name>
</gene>
<evidence type="ECO:0000313" key="2">
    <source>
        <dbReference type="Proteomes" id="UP000004810"/>
    </source>
</evidence>
<dbReference type="EMBL" id="ADBV01003871">
    <property type="protein sequence ID" value="EJW81157.1"/>
    <property type="molecule type" value="Genomic_DNA"/>
</dbReference>
<accession>J9EVI9</accession>
<dbReference type="AlphaFoldDB" id="J9EVI9"/>
<organism evidence="1 2">
    <name type="scientific">Wuchereria bancrofti</name>
    <dbReference type="NCBI Taxonomy" id="6293"/>
    <lineage>
        <taxon>Eukaryota</taxon>
        <taxon>Metazoa</taxon>
        <taxon>Ecdysozoa</taxon>
        <taxon>Nematoda</taxon>
        <taxon>Chromadorea</taxon>
        <taxon>Rhabditida</taxon>
        <taxon>Spirurina</taxon>
        <taxon>Spiruromorpha</taxon>
        <taxon>Filarioidea</taxon>
        <taxon>Onchocercidae</taxon>
        <taxon>Wuchereria</taxon>
    </lineage>
</organism>